<keyword evidence="1" id="KW-0812">Transmembrane</keyword>
<comment type="caution">
    <text evidence="2">The sequence shown here is derived from an EMBL/GenBank/DDBJ whole genome shotgun (WGS) entry which is preliminary data.</text>
</comment>
<feature type="transmembrane region" description="Helical" evidence="1">
    <location>
        <begin position="47"/>
        <end position="69"/>
    </location>
</feature>
<dbReference type="RefSeq" id="WP_191737057.1">
    <property type="nucleotide sequence ID" value="NZ_JACYFS010000003.1"/>
</dbReference>
<accession>A0ABR8ZCV4</accession>
<organism evidence="2 3">
    <name type="scientific">Chryseobacterium caseinilyticum</name>
    <dbReference type="NCBI Taxonomy" id="2771428"/>
    <lineage>
        <taxon>Bacteria</taxon>
        <taxon>Pseudomonadati</taxon>
        <taxon>Bacteroidota</taxon>
        <taxon>Flavobacteriia</taxon>
        <taxon>Flavobacteriales</taxon>
        <taxon>Weeksellaceae</taxon>
        <taxon>Chryseobacterium group</taxon>
        <taxon>Chryseobacterium</taxon>
    </lineage>
</organism>
<sequence length="78" mass="9067">MENLGSFVILLFLPIVILFQIFLGFIITSVWKIKIIENDSVKKYLTFWLYDLVGSIVVAGAVMLMMTVFQKLMVFLFR</sequence>
<protein>
    <submittedName>
        <fullName evidence="2">Uncharacterized protein</fullName>
    </submittedName>
</protein>
<proteinExistence type="predicted"/>
<gene>
    <name evidence="2" type="ORF">IC610_11900</name>
</gene>
<keyword evidence="3" id="KW-1185">Reference proteome</keyword>
<dbReference type="EMBL" id="JACYFS010000003">
    <property type="protein sequence ID" value="MBD8083117.1"/>
    <property type="molecule type" value="Genomic_DNA"/>
</dbReference>
<evidence type="ECO:0000313" key="2">
    <source>
        <dbReference type="EMBL" id="MBD8083117.1"/>
    </source>
</evidence>
<name>A0ABR8ZCV4_9FLAO</name>
<keyword evidence="1" id="KW-1133">Transmembrane helix</keyword>
<dbReference type="Proteomes" id="UP000637299">
    <property type="component" value="Unassembled WGS sequence"/>
</dbReference>
<evidence type="ECO:0000313" key="3">
    <source>
        <dbReference type="Proteomes" id="UP000637299"/>
    </source>
</evidence>
<evidence type="ECO:0000256" key="1">
    <source>
        <dbReference type="SAM" id="Phobius"/>
    </source>
</evidence>
<keyword evidence="1" id="KW-0472">Membrane</keyword>
<reference evidence="2 3" key="1">
    <citation type="submission" date="2020-09" db="EMBL/GenBank/DDBJ databases">
        <title>Genome seq and assembly of Chryseobacterium sp.</title>
        <authorList>
            <person name="Chhetri G."/>
        </authorList>
    </citation>
    <scope>NUCLEOTIDE SEQUENCE [LARGE SCALE GENOMIC DNA]</scope>
    <source>
        <strain evidence="2 3">GCR10</strain>
    </source>
</reference>
<feature type="transmembrane region" description="Helical" evidence="1">
    <location>
        <begin position="7"/>
        <end position="27"/>
    </location>
</feature>